<dbReference type="InterPro" id="IPR048278">
    <property type="entry name" value="PFN"/>
</dbReference>
<proteinExistence type="inferred from homology"/>
<organism evidence="6">
    <name type="scientific">Zea mays</name>
    <name type="common">Maize</name>
    <dbReference type="NCBI Taxonomy" id="4577"/>
    <lineage>
        <taxon>Eukaryota</taxon>
        <taxon>Viridiplantae</taxon>
        <taxon>Streptophyta</taxon>
        <taxon>Embryophyta</taxon>
        <taxon>Tracheophyta</taxon>
        <taxon>Spermatophyta</taxon>
        <taxon>Magnoliopsida</taxon>
        <taxon>Liliopsida</taxon>
        <taxon>Poales</taxon>
        <taxon>Poaceae</taxon>
        <taxon>PACMAD clade</taxon>
        <taxon>Panicoideae</taxon>
        <taxon>Andropogonodae</taxon>
        <taxon>Andropogoneae</taxon>
        <taxon>Tripsacinae</taxon>
        <taxon>Zea</taxon>
    </lineage>
</organism>
<protein>
    <submittedName>
        <fullName evidence="6">Profilin homolog2</fullName>
    </submittedName>
</protein>
<dbReference type="Gene3D" id="3.30.450.30">
    <property type="entry name" value="Dynein light chain 2a, cytoplasmic"/>
    <property type="match status" value="1"/>
</dbReference>
<sequence>MSDRAKMSWQAYVDEHLMCEIEGHHLAAAAIVGHDGAAWAQSTAFPEVRYQVHGHPRRAWCRHPWQEGIRRHHREEDRAGTRGWHLRRADDAWAVQHGGGKAGRLPA</sequence>
<reference evidence="6" key="1">
    <citation type="submission" date="2015-12" db="EMBL/GenBank/DDBJ databases">
        <title>Update maize B73 reference genome by single molecule sequencing technologies.</title>
        <authorList>
            <consortium name="Maize Genome Sequencing Project"/>
            <person name="Ware D."/>
        </authorList>
    </citation>
    <scope>NUCLEOTIDE SEQUENCE</scope>
    <source>
        <tissue evidence="6">Seedling</tissue>
    </source>
</reference>
<accession>A0A1D6FU31</accession>
<dbReference type="AlphaFoldDB" id="A0A1D6FU31"/>
<comment type="subcellular location">
    <subcellularLocation>
        <location evidence="1">Cytoplasm</location>
        <location evidence="1">Cytoskeleton</location>
    </subcellularLocation>
</comment>
<evidence type="ECO:0000313" key="6">
    <source>
        <dbReference type="EMBL" id="AQK94981.1"/>
    </source>
</evidence>
<comment type="similarity">
    <text evidence="2">Belongs to the profilin family.</text>
</comment>
<dbReference type="InterPro" id="IPR036140">
    <property type="entry name" value="PFN_sf"/>
</dbReference>
<dbReference type="GO" id="GO:0003779">
    <property type="term" value="F:actin binding"/>
    <property type="evidence" value="ECO:0007669"/>
    <property type="project" value="UniProtKB-KW"/>
</dbReference>
<evidence type="ECO:0000256" key="2">
    <source>
        <dbReference type="ARBA" id="ARBA00010058"/>
    </source>
</evidence>
<keyword evidence="5" id="KW-0206">Cytoskeleton</keyword>
<keyword evidence="4" id="KW-0009">Actin-binding</keyword>
<dbReference type="GO" id="GO:0032956">
    <property type="term" value="P:regulation of actin cytoskeleton organization"/>
    <property type="evidence" value="ECO:0007669"/>
    <property type="project" value="UniProtKB-ARBA"/>
</dbReference>
<dbReference type="EMBL" id="CM000784">
    <property type="protein sequence ID" value="AQK94981.1"/>
    <property type="molecule type" value="Genomic_DNA"/>
</dbReference>
<dbReference type="PRINTS" id="PR01640">
    <property type="entry name" value="PROFILINPLNT"/>
</dbReference>
<dbReference type="SUPFAM" id="SSF55770">
    <property type="entry name" value="Profilin (actin-binding protein)"/>
    <property type="match status" value="1"/>
</dbReference>
<evidence type="ECO:0000256" key="4">
    <source>
        <dbReference type="ARBA" id="ARBA00023203"/>
    </source>
</evidence>
<gene>
    <name evidence="6" type="ORF">ZEAMMB73_Zm00001d010797</name>
</gene>
<keyword evidence="3" id="KW-0963">Cytoplasm</keyword>
<dbReference type="ExpressionAtlas" id="A0A1D6FU31">
    <property type="expression patterns" value="baseline and differential"/>
</dbReference>
<evidence type="ECO:0000256" key="1">
    <source>
        <dbReference type="ARBA" id="ARBA00004245"/>
    </source>
</evidence>
<dbReference type="GO" id="GO:0005856">
    <property type="term" value="C:cytoskeleton"/>
    <property type="evidence" value="ECO:0007669"/>
    <property type="project" value="UniProtKB-SubCell"/>
</dbReference>
<dbReference type="Pfam" id="PF00235">
    <property type="entry name" value="Profilin"/>
    <property type="match status" value="1"/>
</dbReference>
<evidence type="ECO:0000256" key="5">
    <source>
        <dbReference type="ARBA" id="ARBA00023212"/>
    </source>
</evidence>
<dbReference type="InterPro" id="IPR005455">
    <property type="entry name" value="PFN_euk"/>
</dbReference>
<dbReference type="PRINTS" id="PR00392">
    <property type="entry name" value="PROFILIN"/>
</dbReference>
<evidence type="ECO:0000256" key="3">
    <source>
        <dbReference type="ARBA" id="ARBA00022490"/>
    </source>
</evidence>
<name>A0A1D6FU31_MAIZE</name>